<comment type="caution">
    <text evidence="1">The sequence shown here is derived from an EMBL/GenBank/DDBJ whole genome shotgun (WGS) entry which is preliminary data.</text>
</comment>
<gene>
    <name evidence="1" type="ORF">BDD14_5895</name>
</gene>
<name>A0A4Q7YFK5_9BACT</name>
<proteinExistence type="predicted"/>
<evidence type="ECO:0000313" key="2">
    <source>
        <dbReference type="Proteomes" id="UP000292958"/>
    </source>
</evidence>
<dbReference type="EMBL" id="SHKW01000002">
    <property type="protein sequence ID" value="RZU35788.1"/>
    <property type="molecule type" value="Genomic_DNA"/>
</dbReference>
<keyword evidence="2" id="KW-1185">Reference proteome</keyword>
<evidence type="ECO:0000313" key="1">
    <source>
        <dbReference type="EMBL" id="RZU35788.1"/>
    </source>
</evidence>
<accession>A0A4Q7YFK5</accession>
<sequence>MYFLQSPSVITKELVLEAMTNTGLAVDRLESVIEILGNLTFLGFEVAPNRYEYIFDEQDTQKIRTMAAKTVANSGLISPRYQIHPAFHSYLEVTGKADELTGQLPIPLSVD</sequence>
<reference evidence="1 2" key="1">
    <citation type="submission" date="2019-02" db="EMBL/GenBank/DDBJ databases">
        <title>Genomic Encyclopedia of Archaeal and Bacterial Type Strains, Phase II (KMG-II): from individual species to whole genera.</title>
        <authorList>
            <person name="Goeker M."/>
        </authorList>
    </citation>
    <scope>NUCLEOTIDE SEQUENCE [LARGE SCALE GENOMIC DNA]</scope>
    <source>
        <strain evidence="1 2">DSM 18101</strain>
    </source>
</reference>
<dbReference type="Proteomes" id="UP000292958">
    <property type="component" value="Unassembled WGS sequence"/>
</dbReference>
<dbReference type="RefSeq" id="WP_130424295.1">
    <property type="nucleotide sequence ID" value="NZ_SHKW01000002.1"/>
</dbReference>
<dbReference type="AlphaFoldDB" id="A0A4Q7YFK5"/>
<organism evidence="1 2">
    <name type="scientific">Edaphobacter modestus</name>
    <dbReference type="NCBI Taxonomy" id="388466"/>
    <lineage>
        <taxon>Bacteria</taxon>
        <taxon>Pseudomonadati</taxon>
        <taxon>Acidobacteriota</taxon>
        <taxon>Terriglobia</taxon>
        <taxon>Terriglobales</taxon>
        <taxon>Acidobacteriaceae</taxon>
        <taxon>Edaphobacter</taxon>
    </lineage>
</organism>
<protein>
    <submittedName>
        <fullName evidence="1">Uncharacterized protein</fullName>
    </submittedName>
</protein>